<protein>
    <submittedName>
        <fullName evidence="1">Uncharacterized protein</fullName>
    </submittedName>
</protein>
<dbReference type="EMBL" id="BAAAXF010000057">
    <property type="protein sequence ID" value="GAA3500854.1"/>
    <property type="molecule type" value="Genomic_DNA"/>
</dbReference>
<sequence>MAAIAILIGGLLLAAIFYDIARLVSTYQSRRPPLSRIRGRRAALEDEERWCAGLLLHGRIDTASYQRRMTGLAHGQRVIEPRPRHSRH</sequence>
<keyword evidence="2" id="KW-1185">Reference proteome</keyword>
<proteinExistence type="predicted"/>
<gene>
    <name evidence="1" type="ORF">GCM10019016_079610</name>
</gene>
<organism evidence="1 2">
    <name type="scientific">Streptomyces prasinosporus</name>
    <dbReference type="NCBI Taxonomy" id="68256"/>
    <lineage>
        <taxon>Bacteria</taxon>
        <taxon>Bacillati</taxon>
        <taxon>Actinomycetota</taxon>
        <taxon>Actinomycetes</taxon>
        <taxon>Kitasatosporales</taxon>
        <taxon>Streptomycetaceae</taxon>
        <taxon>Streptomyces</taxon>
        <taxon>Streptomyces albogriseolus group</taxon>
    </lineage>
</organism>
<reference evidence="2" key="1">
    <citation type="journal article" date="2019" name="Int. J. Syst. Evol. Microbiol.">
        <title>The Global Catalogue of Microorganisms (GCM) 10K type strain sequencing project: providing services to taxonomists for standard genome sequencing and annotation.</title>
        <authorList>
            <consortium name="The Broad Institute Genomics Platform"/>
            <consortium name="The Broad Institute Genome Sequencing Center for Infectious Disease"/>
            <person name="Wu L."/>
            <person name="Ma J."/>
        </authorList>
    </citation>
    <scope>NUCLEOTIDE SEQUENCE [LARGE SCALE GENOMIC DNA]</scope>
    <source>
        <strain evidence="2">JCM 4816</strain>
    </source>
</reference>
<dbReference type="Proteomes" id="UP001501455">
    <property type="component" value="Unassembled WGS sequence"/>
</dbReference>
<evidence type="ECO:0000313" key="2">
    <source>
        <dbReference type="Proteomes" id="UP001501455"/>
    </source>
</evidence>
<comment type="caution">
    <text evidence="1">The sequence shown here is derived from an EMBL/GenBank/DDBJ whole genome shotgun (WGS) entry which is preliminary data.</text>
</comment>
<evidence type="ECO:0000313" key="1">
    <source>
        <dbReference type="EMBL" id="GAA3500854.1"/>
    </source>
</evidence>
<accession>A0ABP6U2F4</accession>
<name>A0ABP6U2F4_9ACTN</name>